<dbReference type="InterPro" id="IPR007945">
    <property type="entry name" value="Secretogranin_V"/>
</dbReference>
<sequence>MAVATAISRRSATGTMVCLVLLLSSFITLTTAFRSHQETMLSDAYLRGIMNHLGDKMLAEAAGAEGYLDYPLPSYEDMMMSPSVASEAESDIKEYEEAPEGLNEPRERLGLGLSLRDQEYLKHSSLFSRQQEDDQPSSGVVGAPTGSLKISETASTTSGSSSSGKSENVLPAYCNPPNPCPIGYTAEDGCLEEFENTAAFSREYQAAQDCMCDTEHMFDCPASSLNHKNDNAKNRAAANMVDTAIRKIMSDFQGEHKSLVSKKFFADKYYDELTGLKKRAQEAVDMAGADSRSTSENPYLQGDKLPIAAKKAVSMVRNVILVVSLLVVCVCDPVAGLRHRRHQHHHDGSRQSDHGTSTIAPLASDEEKLNATKTSRNMLQTSPKDALVVTKRRFLRKDWCQSQPLIQRIGQDHCLSTTVLNRFCYGQCNSFFIPKNQLKEEDRTDQETPEGHEDATGAVVSGAGTTGTAKAFRSCAVCQPKKTSWVTVTLKCPSLVPNIRRRRVLIINQCRCMQPDSTSSSSSS</sequence>
<organism evidence="12 13">
    <name type="scientific">Daphnia magna</name>
    <dbReference type="NCBI Taxonomy" id="35525"/>
    <lineage>
        <taxon>Eukaryota</taxon>
        <taxon>Metazoa</taxon>
        <taxon>Ecdysozoa</taxon>
        <taxon>Arthropoda</taxon>
        <taxon>Crustacea</taxon>
        <taxon>Branchiopoda</taxon>
        <taxon>Diplostraca</taxon>
        <taxon>Cladocera</taxon>
        <taxon>Anomopoda</taxon>
        <taxon>Daphniidae</taxon>
        <taxon>Daphnia</taxon>
    </lineage>
</organism>
<proteinExistence type="inferred from homology"/>
<dbReference type="InterPro" id="IPR004133">
    <property type="entry name" value="DAN_dom"/>
</dbReference>
<dbReference type="EMBL" id="JAOYFB010000037">
    <property type="protein sequence ID" value="KAK4023270.1"/>
    <property type="molecule type" value="Genomic_DNA"/>
</dbReference>
<dbReference type="SMART" id="SM00041">
    <property type="entry name" value="CT"/>
    <property type="match status" value="1"/>
</dbReference>
<accession>A0ABR0ADQ9</accession>
<evidence type="ECO:0000256" key="5">
    <source>
        <dbReference type="ARBA" id="ARBA00022525"/>
    </source>
</evidence>
<comment type="similarity">
    <text evidence="2">Belongs to the 7B2 family.</text>
</comment>
<comment type="subcellular location">
    <subcellularLocation>
        <location evidence="1">Secreted</location>
    </subcellularLocation>
</comment>
<evidence type="ECO:0000313" key="12">
    <source>
        <dbReference type="EMBL" id="KAK4023270.1"/>
    </source>
</evidence>
<evidence type="ECO:0000313" key="13">
    <source>
        <dbReference type="Proteomes" id="UP001234178"/>
    </source>
</evidence>
<keyword evidence="8" id="KW-0143">Chaperone</keyword>
<evidence type="ECO:0000256" key="2">
    <source>
        <dbReference type="ARBA" id="ARBA00006348"/>
    </source>
</evidence>
<protein>
    <recommendedName>
        <fullName evidence="3">Neuroendocrine protein 7B2</fullName>
    </recommendedName>
</protein>
<dbReference type="Proteomes" id="UP001234178">
    <property type="component" value="Unassembled WGS sequence"/>
</dbReference>
<feature type="compositionally biased region" description="Low complexity" evidence="9">
    <location>
        <begin position="151"/>
        <end position="167"/>
    </location>
</feature>
<keyword evidence="13" id="KW-1185">Reference proteome</keyword>
<dbReference type="InterPro" id="IPR006207">
    <property type="entry name" value="Cys_knot_C"/>
</dbReference>
<evidence type="ECO:0000256" key="4">
    <source>
        <dbReference type="ARBA" id="ARBA00022448"/>
    </source>
</evidence>
<dbReference type="Gene3D" id="2.10.90.10">
    <property type="entry name" value="Cystine-knot cytokines"/>
    <property type="match status" value="1"/>
</dbReference>
<feature type="region of interest" description="Disordered" evidence="9">
    <location>
        <begin position="342"/>
        <end position="379"/>
    </location>
</feature>
<feature type="domain" description="CTCK" evidence="11">
    <location>
        <begin position="402"/>
        <end position="517"/>
    </location>
</feature>
<evidence type="ECO:0000256" key="8">
    <source>
        <dbReference type="ARBA" id="ARBA00023186"/>
    </source>
</evidence>
<evidence type="ECO:0000256" key="7">
    <source>
        <dbReference type="ARBA" id="ARBA00023157"/>
    </source>
</evidence>
<dbReference type="Pfam" id="PF05281">
    <property type="entry name" value="Secretogranin_V"/>
    <property type="match status" value="1"/>
</dbReference>
<dbReference type="PANTHER" id="PTHR12738">
    <property type="entry name" value="NEUROENDOCRINE PROTEIN 7B2"/>
    <property type="match status" value="1"/>
</dbReference>
<feature type="chain" id="PRO_5047088595" description="Neuroendocrine protein 7B2" evidence="10">
    <location>
        <begin position="33"/>
        <end position="524"/>
    </location>
</feature>
<feature type="region of interest" description="Disordered" evidence="9">
    <location>
        <begin position="439"/>
        <end position="460"/>
    </location>
</feature>
<evidence type="ECO:0000259" key="11">
    <source>
        <dbReference type="SMART" id="SM00041"/>
    </source>
</evidence>
<keyword evidence="6 10" id="KW-0732">Signal</keyword>
<dbReference type="Pfam" id="PF03045">
    <property type="entry name" value="DAN"/>
    <property type="match status" value="1"/>
</dbReference>
<feature type="region of interest" description="Disordered" evidence="9">
    <location>
        <begin position="127"/>
        <end position="168"/>
    </location>
</feature>
<keyword evidence="4" id="KW-0813">Transport</keyword>
<comment type="caution">
    <text evidence="12">The sequence shown here is derived from an EMBL/GenBank/DDBJ whole genome shotgun (WGS) entry which is preliminary data.</text>
</comment>
<evidence type="ECO:0000256" key="10">
    <source>
        <dbReference type="SAM" id="SignalP"/>
    </source>
</evidence>
<dbReference type="PANTHER" id="PTHR12738:SF0">
    <property type="entry name" value="NEUROENDOCRINE PROTEIN 7B2"/>
    <property type="match status" value="1"/>
</dbReference>
<dbReference type="InterPro" id="IPR029034">
    <property type="entry name" value="Cystine-knot_cytokine"/>
</dbReference>
<evidence type="ECO:0000256" key="9">
    <source>
        <dbReference type="SAM" id="MobiDB-lite"/>
    </source>
</evidence>
<evidence type="ECO:0000256" key="6">
    <source>
        <dbReference type="ARBA" id="ARBA00022729"/>
    </source>
</evidence>
<reference evidence="12 13" key="1">
    <citation type="journal article" date="2023" name="Nucleic Acids Res.">
        <title>The hologenome of Daphnia magna reveals possible DNA methylation and microbiome-mediated evolution of the host genome.</title>
        <authorList>
            <person name="Chaturvedi A."/>
            <person name="Li X."/>
            <person name="Dhandapani V."/>
            <person name="Marshall H."/>
            <person name="Kissane S."/>
            <person name="Cuenca-Cambronero M."/>
            <person name="Asole G."/>
            <person name="Calvet F."/>
            <person name="Ruiz-Romero M."/>
            <person name="Marangio P."/>
            <person name="Guigo R."/>
            <person name="Rago D."/>
            <person name="Mirbahai L."/>
            <person name="Eastwood N."/>
            <person name="Colbourne J.K."/>
            <person name="Zhou J."/>
            <person name="Mallon E."/>
            <person name="Orsini L."/>
        </authorList>
    </citation>
    <scope>NUCLEOTIDE SEQUENCE [LARGE SCALE GENOMIC DNA]</scope>
    <source>
        <strain evidence="12">LRV0_1</strain>
    </source>
</reference>
<evidence type="ECO:0000256" key="1">
    <source>
        <dbReference type="ARBA" id="ARBA00004613"/>
    </source>
</evidence>
<keyword evidence="5" id="KW-0964">Secreted</keyword>
<feature type="compositionally biased region" description="Basic and acidic residues" evidence="9">
    <location>
        <begin position="439"/>
        <end position="455"/>
    </location>
</feature>
<keyword evidence="7" id="KW-1015">Disulfide bond</keyword>
<gene>
    <name evidence="12" type="ORF">OUZ56_008690</name>
</gene>
<evidence type="ECO:0000256" key="3">
    <source>
        <dbReference type="ARBA" id="ARBA00019589"/>
    </source>
</evidence>
<name>A0ABR0ADQ9_9CRUS</name>
<feature type="region of interest" description="Disordered" evidence="9">
    <location>
        <begin position="82"/>
        <end position="106"/>
    </location>
</feature>
<feature type="signal peptide" evidence="10">
    <location>
        <begin position="1"/>
        <end position="32"/>
    </location>
</feature>